<gene>
    <name evidence="3" type="primary">LOC123389701</name>
</gene>
<name>A0A8U0RS02_MUSPF</name>
<evidence type="ECO:0000313" key="2">
    <source>
        <dbReference type="Proteomes" id="UP000000715"/>
    </source>
</evidence>
<dbReference type="RefSeq" id="XP_044927869.1">
    <property type="nucleotide sequence ID" value="XM_045071934.1"/>
</dbReference>
<feature type="region of interest" description="Disordered" evidence="1">
    <location>
        <begin position="1"/>
        <end position="22"/>
    </location>
</feature>
<dbReference type="Proteomes" id="UP000000715">
    <property type="component" value="Unplaced"/>
</dbReference>
<evidence type="ECO:0000256" key="1">
    <source>
        <dbReference type="SAM" id="MobiDB-lite"/>
    </source>
</evidence>
<dbReference type="GeneID" id="123389701"/>
<keyword evidence="2" id="KW-1185">Reference proteome</keyword>
<dbReference type="AlphaFoldDB" id="A0A8U0RS02"/>
<feature type="compositionally biased region" description="Gly residues" evidence="1">
    <location>
        <begin position="1"/>
        <end position="13"/>
    </location>
</feature>
<feature type="compositionally biased region" description="Low complexity" evidence="1">
    <location>
        <begin position="272"/>
        <end position="287"/>
    </location>
</feature>
<protein>
    <submittedName>
        <fullName evidence="3">Basic proline-rich protein-like</fullName>
    </submittedName>
</protein>
<sequence length="287" mass="30072">MGDEWGAGGGWLGPGVTEREPGDELASCAGAVLCGKVGARLPGWLASSPGPRPVRAVRIPGCAELGARVPQGQRTHKPSPQPQPGRNRKASPPPFAQAPPGASLAPSPCGRCGRSPPKPSPYNHNSVCPAGPHGLSTRPPDLPAASLPRRVTRVRLDSRTLLPVVLHLRSPPDPPETWISTWSGEGHKKHTPQFSRVRGGKSFWGPSSSLYPIRAARTHRPPRPRSADAPAGSRPQVTSLQRGRGPRPARARPPAGPVSLHRPGEPLPREAPPGQARAAADAAAPPL</sequence>
<feature type="region of interest" description="Disordered" evidence="1">
    <location>
        <begin position="63"/>
        <end position="287"/>
    </location>
</feature>
<evidence type="ECO:0000313" key="3">
    <source>
        <dbReference type="RefSeq" id="XP_044927869.1"/>
    </source>
</evidence>
<accession>A0A8U0RS02</accession>
<organism evidence="2 3">
    <name type="scientific">Mustela putorius furo</name>
    <name type="common">European domestic ferret</name>
    <name type="synonym">Mustela furo</name>
    <dbReference type="NCBI Taxonomy" id="9669"/>
    <lineage>
        <taxon>Eukaryota</taxon>
        <taxon>Metazoa</taxon>
        <taxon>Chordata</taxon>
        <taxon>Craniata</taxon>
        <taxon>Vertebrata</taxon>
        <taxon>Euteleostomi</taxon>
        <taxon>Mammalia</taxon>
        <taxon>Eutheria</taxon>
        <taxon>Laurasiatheria</taxon>
        <taxon>Carnivora</taxon>
        <taxon>Caniformia</taxon>
        <taxon>Musteloidea</taxon>
        <taxon>Mustelidae</taxon>
        <taxon>Mustelinae</taxon>
        <taxon>Mustela</taxon>
    </lineage>
</organism>
<proteinExistence type="predicted"/>
<reference evidence="3" key="1">
    <citation type="submission" date="2025-08" db="UniProtKB">
        <authorList>
            <consortium name="RefSeq"/>
        </authorList>
    </citation>
    <scope>IDENTIFICATION</scope>
    <source>
        <tissue evidence="3">Brain</tissue>
    </source>
</reference>